<organism evidence="1 2">
    <name type="scientific">Paracoccus versutus</name>
    <name type="common">Thiobacillus versutus</name>
    <dbReference type="NCBI Taxonomy" id="34007"/>
    <lineage>
        <taxon>Bacteria</taxon>
        <taxon>Pseudomonadati</taxon>
        <taxon>Pseudomonadota</taxon>
        <taxon>Alphaproteobacteria</taxon>
        <taxon>Rhodobacterales</taxon>
        <taxon>Paracoccaceae</taxon>
        <taxon>Paracoccus</taxon>
    </lineage>
</organism>
<accession>A0A3D9XPN8</accession>
<protein>
    <submittedName>
        <fullName evidence="1">Uncharacterized protein</fullName>
    </submittedName>
</protein>
<proteinExistence type="predicted"/>
<dbReference type="SUPFAM" id="SSF101898">
    <property type="entry name" value="NHL repeat"/>
    <property type="match status" value="1"/>
</dbReference>
<dbReference type="RefSeq" id="WP_116220870.1">
    <property type="nucleotide sequence ID" value="NZ_CP038196.1"/>
</dbReference>
<reference evidence="1 2" key="1">
    <citation type="submission" date="2018-08" db="EMBL/GenBank/DDBJ databases">
        <title>Genomic Encyclopedia of Archaeal and Bacterial Type Strains, Phase II (KMG-II): from individual species to whole genera.</title>
        <authorList>
            <person name="Goeker M."/>
        </authorList>
    </citation>
    <scope>NUCLEOTIDE SEQUENCE [LARGE SCALE GENOMIC DNA]</scope>
    <source>
        <strain evidence="1 2">DSM 17099</strain>
    </source>
</reference>
<dbReference type="EMBL" id="QTUJ01000001">
    <property type="protein sequence ID" value="REF72385.1"/>
    <property type="molecule type" value="Genomic_DNA"/>
</dbReference>
<comment type="caution">
    <text evidence="1">The sequence shown here is derived from an EMBL/GenBank/DDBJ whole genome shotgun (WGS) entry which is preliminary data.</text>
</comment>
<gene>
    <name evidence="1" type="ORF">BDD41_0855</name>
</gene>
<name>A0A3D9XPN8_PARVE</name>
<evidence type="ECO:0000313" key="2">
    <source>
        <dbReference type="Proteomes" id="UP000256941"/>
    </source>
</evidence>
<evidence type="ECO:0000313" key="1">
    <source>
        <dbReference type="EMBL" id="REF72385.1"/>
    </source>
</evidence>
<dbReference type="Proteomes" id="UP000256941">
    <property type="component" value="Unassembled WGS sequence"/>
</dbReference>
<sequence length="445" mass="48617">MLVELVGQSGRDLDNVSANPARLVNVYAERTTEGERVLKSVLGMDRHTQLDGVFVRAMGRVDGVTYAVCGGHLWRINLHGSANDLGAVDTGRATLCGNNGYVCVQAGTRYFVYDPDADTITEPAAGAFSDIGSVEFFGNYTVITEAGGRRFQWSALADPTDLPGLNFSTADGKDDNLLRGLAMDGRLYLFKQESTELWYNTGEAGADAMARVAGGVWDIGLLSRDMLCQFEGGAFIVGSDNRAHLVSSGGFQPVSIPPVETAIKIDRPQACLTYSDEGHTFCAIIFKDSPAWVYDLSMNEWHERAEGVNLGPWNVAASCKIGKEWAVGRNNGEISILRRTNADGSTPLVREITSRTLRMDGQRTILREFEVFPRQGFSAGTMNLHISRDGGSTWTPPKPKPIGGQGEYGRRVLWRNLGQARAINAKLRWTEPRDICLSTQARIVT</sequence>
<dbReference type="AlphaFoldDB" id="A0A3D9XPN8"/>